<name>A0A478FQ54_9MOLU</name>
<protein>
    <submittedName>
        <fullName evidence="1">Uncharacterized protein</fullName>
    </submittedName>
</protein>
<accession>A0A478FQ54</accession>
<proteinExistence type="predicted"/>
<evidence type="ECO:0000313" key="2">
    <source>
        <dbReference type="Proteomes" id="UP000324831"/>
    </source>
</evidence>
<dbReference type="Proteomes" id="UP000324831">
    <property type="component" value="Unassembled WGS sequence"/>
</dbReference>
<gene>
    <name evidence="1" type="ORF">MHSWG343_06580</name>
</gene>
<organism evidence="1 2">
    <name type="scientific">Candidatus Mycoplasma haematohominis</name>
    <dbReference type="NCBI Taxonomy" id="1494318"/>
    <lineage>
        <taxon>Bacteria</taxon>
        <taxon>Bacillati</taxon>
        <taxon>Mycoplasmatota</taxon>
        <taxon>Mollicutes</taxon>
        <taxon>Mycoplasmataceae</taxon>
        <taxon>Mycoplasma</taxon>
    </lineage>
</organism>
<dbReference type="AlphaFoldDB" id="A0A478FQ54"/>
<sequence length="114" mass="12531">MTTGNLGAVEDNKNKLVADHADNTTWWNWTYENKLKPAKAKTTASSDLDSAFNAVTGGYGNDSTTNLNKVCETHYKKTASSDFSDSTNEAEKNKRKKNVEQFCTKGDNVTLSLS</sequence>
<evidence type="ECO:0000313" key="1">
    <source>
        <dbReference type="EMBL" id="GCE63658.1"/>
    </source>
</evidence>
<comment type="caution">
    <text evidence="1">The sequence shown here is derived from an EMBL/GenBank/DDBJ whole genome shotgun (WGS) entry which is preliminary data.</text>
</comment>
<dbReference type="EMBL" id="BIMN01000003">
    <property type="protein sequence ID" value="GCE63658.1"/>
    <property type="molecule type" value="Genomic_DNA"/>
</dbReference>
<reference evidence="1 2" key="1">
    <citation type="submission" date="2019-01" db="EMBL/GenBank/DDBJ databases">
        <title>Draft genome sequences of Candidatus Mycoplasma haemohominis SWG34-3 identified from a patient with pyrexia, anemia and liver dysfunction.</title>
        <authorList>
            <person name="Sekizuka T."/>
            <person name="Hattori N."/>
            <person name="Katano H."/>
            <person name="Takuma T."/>
            <person name="Ito T."/>
            <person name="Arai N."/>
            <person name="Yanai R."/>
            <person name="Ishii S."/>
            <person name="Miura Y."/>
            <person name="Tokunaga T."/>
            <person name="Watanabe H."/>
            <person name="Nomura N."/>
            <person name="Eguchi J."/>
            <person name="Arai T."/>
            <person name="Hasegawa H."/>
            <person name="Nakamaki T."/>
            <person name="Wakita T."/>
            <person name="Niki Y."/>
            <person name="Kuroda M."/>
        </authorList>
    </citation>
    <scope>NUCLEOTIDE SEQUENCE [LARGE SCALE GENOMIC DNA]</scope>
    <source>
        <strain evidence="1">SWG34-3</strain>
    </source>
</reference>
<dbReference type="RefSeq" id="WP_216083340.1">
    <property type="nucleotide sequence ID" value="NZ_CACTIB010000021.1"/>
</dbReference>